<protein>
    <submittedName>
        <fullName evidence="2">Uncharacterized protein</fullName>
    </submittedName>
</protein>
<evidence type="ECO:0000256" key="1">
    <source>
        <dbReference type="SAM" id="Phobius"/>
    </source>
</evidence>
<dbReference type="EMBL" id="JBIAZU010000010">
    <property type="protein sequence ID" value="MFF5297185.1"/>
    <property type="molecule type" value="Genomic_DNA"/>
</dbReference>
<keyword evidence="1" id="KW-0472">Membrane</keyword>
<gene>
    <name evidence="2" type="ORF">ACFY35_47795</name>
</gene>
<keyword evidence="1" id="KW-1133">Transmembrane helix</keyword>
<keyword evidence="1" id="KW-0812">Transmembrane</keyword>
<reference evidence="2 3" key="1">
    <citation type="submission" date="2024-10" db="EMBL/GenBank/DDBJ databases">
        <title>The Natural Products Discovery Center: Release of the First 8490 Sequenced Strains for Exploring Actinobacteria Biosynthetic Diversity.</title>
        <authorList>
            <person name="Kalkreuter E."/>
            <person name="Kautsar S.A."/>
            <person name="Yang D."/>
            <person name="Bader C.D."/>
            <person name="Teijaro C.N."/>
            <person name="Fluegel L."/>
            <person name="Davis C.M."/>
            <person name="Simpson J.R."/>
            <person name="Lauterbach L."/>
            <person name="Steele A.D."/>
            <person name="Gui C."/>
            <person name="Meng S."/>
            <person name="Li G."/>
            <person name="Viehrig K."/>
            <person name="Ye F."/>
            <person name="Su P."/>
            <person name="Kiefer A.F."/>
            <person name="Nichols A."/>
            <person name="Cepeda A.J."/>
            <person name="Yan W."/>
            <person name="Fan B."/>
            <person name="Jiang Y."/>
            <person name="Adhikari A."/>
            <person name="Zheng C.-J."/>
            <person name="Schuster L."/>
            <person name="Cowan T.M."/>
            <person name="Smanski M.J."/>
            <person name="Chevrette M.G."/>
            <person name="De Carvalho L.P.S."/>
            <person name="Shen B."/>
        </authorList>
    </citation>
    <scope>NUCLEOTIDE SEQUENCE [LARGE SCALE GENOMIC DNA]</scope>
    <source>
        <strain evidence="2 3">NPDC000087</strain>
    </source>
</reference>
<organism evidence="2 3">
    <name type="scientific">Paractinoplanes globisporus</name>
    <dbReference type="NCBI Taxonomy" id="113565"/>
    <lineage>
        <taxon>Bacteria</taxon>
        <taxon>Bacillati</taxon>
        <taxon>Actinomycetota</taxon>
        <taxon>Actinomycetes</taxon>
        <taxon>Micromonosporales</taxon>
        <taxon>Micromonosporaceae</taxon>
        <taxon>Paractinoplanes</taxon>
    </lineage>
</organism>
<evidence type="ECO:0000313" key="3">
    <source>
        <dbReference type="Proteomes" id="UP001602245"/>
    </source>
</evidence>
<sequence>MDEVVDMATDDGPPLEVSVDDIVASGRLVQRRRRTRLAAGLAMAAVAAVAAAIALVPAGHRTGKESVTVAASSSAAVAKGAAGSLLADRFEFTFSGYSVGPVHVQNPIVAGNAYQIAAVTVDGTTDGRHPGTVSDRRDAKPRLDATLTLYRPGAYAVQRLAGATSTTVAGHRALKVEHHQSPGPWLRTLAWEYAPNAWAVLDSSADRADLPTMRQLESTAAALTGAAARPVTVPFRLSYVPAGYDVFAVGDHMTGSLDAVGGPSTTQYSGVFFAKSGLPKTGLLGPYDNMMWGAFQIMISANTPDAPGTPGCDSGLCTRLADGGKVTVAVASNAGSLSKAETMKVLNAIRLTDVQDTGTWVDIRTALTR</sequence>
<dbReference type="RefSeq" id="WP_020514108.1">
    <property type="nucleotide sequence ID" value="NZ_JBIAZU010000010.1"/>
</dbReference>
<feature type="transmembrane region" description="Helical" evidence="1">
    <location>
        <begin position="37"/>
        <end position="56"/>
    </location>
</feature>
<comment type="caution">
    <text evidence="2">The sequence shown here is derived from an EMBL/GenBank/DDBJ whole genome shotgun (WGS) entry which is preliminary data.</text>
</comment>
<proteinExistence type="predicted"/>
<keyword evidence="3" id="KW-1185">Reference proteome</keyword>
<name>A0ABW6WVJ5_9ACTN</name>
<evidence type="ECO:0000313" key="2">
    <source>
        <dbReference type="EMBL" id="MFF5297185.1"/>
    </source>
</evidence>
<accession>A0ABW6WVJ5</accession>
<dbReference type="Proteomes" id="UP001602245">
    <property type="component" value="Unassembled WGS sequence"/>
</dbReference>